<dbReference type="EMBL" id="SMRT01000032">
    <property type="protein sequence ID" value="TDF90602.1"/>
    <property type="molecule type" value="Genomic_DNA"/>
</dbReference>
<evidence type="ECO:0000313" key="1">
    <source>
        <dbReference type="EMBL" id="TDF90602.1"/>
    </source>
</evidence>
<accession>A0A4R5KA77</accession>
<organism evidence="1 2">
    <name type="scientific">Paenibacillus piri</name>
    <dbReference type="NCBI Taxonomy" id="2547395"/>
    <lineage>
        <taxon>Bacteria</taxon>
        <taxon>Bacillati</taxon>
        <taxon>Bacillota</taxon>
        <taxon>Bacilli</taxon>
        <taxon>Bacillales</taxon>
        <taxon>Paenibacillaceae</taxon>
        <taxon>Paenibacillus</taxon>
    </lineage>
</organism>
<dbReference type="RefSeq" id="WP_133236599.1">
    <property type="nucleotide sequence ID" value="NZ_SMRT01000032.1"/>
</dbReference>
<evidence type="ECO:0000313" key="2">
    <source>
        <dbReference type="Proteomes" id="UP000295636"/>
    </source>
</evidence>
<dbReference type="Proteomes" id="UP000295636">
    <property type="component" value="Unassembled WGS sequence"/>
</dbReference>
<comment type="caution">
    <text evidence="1">The sequence shown here is derived from an EMBL/GenBank/DDBJ whole genome shotgun (WGS) entry which is preliminary data.</text>
</comment>
<proteinExistence type="predicted"/>
<dbReference type="AlphaFoldDB" id="A0A4R5KA77"/>
<reference evidence="1 2" key="1">
    <citation type="submission" date="2019-03" db="EMBL/GenBank/DDBJ databases">
        <title>This is whole genome sequence of Paenibacillus sp MS74 strain.</title>
        <authorList>
            <person name="Trinh H.N."/>
        </authorList>
    </citation>
    <scope>NUCLEOTIDE SEQUENCE [LARGE SCALE GENOMIC DNA]</scope>
    <source>
        <strain evidence="1 2">MS74</strain>
    </source>
</reference>
<dbReference type="InterPro" id="IPR058347">
    <property type="entry name" value="DUF8034"/>
</dbReference>
<protein>
    <submittedName>
        <fullName evidence="1">Uncharacterized protein</fullName>
    </submittedName>
</protein>
<gene>
    <name evidence="1" type="ORF">E1757_33850</name>
</gene>
<keyword evidence="2" id="KW-1185">Reference proteome</keyword>
<name>A0A4R5KA77_9BACL</name>
<dbReference type="OrthoDB" id="7936138at2"/>
<dbReference type="Pfam" id="PF26099">
    <property type="entry name" value="DUF8034"/>
    <property type="match status" value="1"/>
</dbReference>
<sequence>MMKQQKDMQKLRIDEMCVPPEWALLQQQLMTVLNEAAEEFVERYVQPDGTLVWRKVWPGMDGSDDPYEGFMNLALLYVLGGKKELYGHARKVWEGITWQWTEYGQIYREFDGYYDWMHHGEGYLFFYFLGLADPESLRDRQRARRFASFYTGEDSEAQNYDKEKKLIRSPINGSRGPRFVMTEEDWMTHRGILDDYLAPFEDLTGVDINSGKCPWSNDEVYREIIAKMNERMAKGDVPLNLNATSLIAHAYMYSGDEQLRKWVTEYIAAWRDRAVLNGGIMPDNVGLSGIIGEYNDGKWWGGYYGWRWSHGLFTIVEPLTNAAMNAVLLTGDKNWLNVIRKQLDINYSLGRQEGNLWVVPHKHLDSGWTDYKPANPAYPIYLWTVSMEDGDIERYERLQAADFYKEIEVPIVSGRNPNTGKETKHYIANTIPWFEFIRGNDRSYPENILKANYTLVTKQLEKMRSPEGNPESWISDGYSLGDLSSIHKWQEMCPVYPEGLLQLTLGAPMHISHGGLQHARVRYYDAAAQRPGLPPQVSALVEALTDNSVTLSLINLDLFEGKEVIIQAGGFGEHCFHEAVVSGSGKKEMNESLSVDGKWLQVSLGKGAGVKLQMSMSRYVNQPTYETPWSQADPDNLIQGREI</sequence>